<gene>
    <name evidence="5" type="ORF">F6A08_05805</name>
</gene>
<dbReference type="InterPro" id="IPR028259">
    <property type="entry name" value="AP2-like_int_N"/>
</dbReference>
<evidence type="ECO:0000313" key="6">
    <source>
        <dbReference type="Proteomes" id="UP000478836"/>
    </source>
</evidence>
<evidence type="ECO:0000259" key="4">
    <source>
        <dbReference type="PROSITE" id="PS51898"/>
    </source>
</evidence>
<dbReference type="InterPro" id="IPR013762">
    <property type="entry name" value="Integrase-like_cat_sf"/>
</dbReference>
<name>A0ABQ6VC53_9MICO</name>
<proteinExistence type="inferred from homology"/>
<reference evidence="6" key="1">
    <citation type="submission" date="2019-09" db="EMBL/GenBank/DDBJ databases">
        <title>Whole genome sequencing of Microbacterium maritypicum.</title>
        <authorList>
            <person name="Lenchi N."/>
        </authorList>
    </citation>
    <scope>NUCLEOTIDE SEQUENCE [LARGE SCALE GENOMIC DNA]</scope>
    <source>
        <strain evidence="6">G1</strain>
    </source>
</reference>
<dbReference type="InterPro" id="IPR011010">
    <property type="entry name" value="DNA_brk_join_enz"/>
</dbReference>
<feature type="domain" description="Tyr recombinase" evidence="4">
    <location>
        <begin position="174"/>
        <end position="361"/>
    </location>
</feature>
<dbReference type="PANTHER" id="PTHR30349">
    <property type="entry name" value="PHAGE INTEGRASE-RELATED"/>
    <property type="match status" value="1"/>
</dbReference>
<dbReference type="PROSITE" id="PS51898">
    <property type="entry name" value="TYR_RECOMBINASE"/>
    <property type="match status" value="1"/>
</dbReference>
<evidence type="ECO:0000256" key="2">
    <source>
        <dbReference type="ARBA" id="ARBA00023125"/>
    </source>
</evidence>
<dbReference type="Gene3D" id="1.10.150.130">
    <property type="match status" value="1"/>
</dbReference>
<comment type="similarity">
    <text evidence="1">Belongs to the 'phage' integrase family.</text>
</comment>
<dbReference type="Pfam" id="PF14657">
    <property type="entry name" value="Arm-DNA-bind_4"/>
    <property type="match status" value="1"/>
</dbReference>
<dbReference type="RefSeq" id="WP_151458859.1">
    <property type="nucleotide sequence ID" value="NZ_WAAO01000001.1"/>
</dbReference>
<dbReference type="Pfam" id="PF00589">
    <property type="entry name" value="Phage_integrase"/>
    <property type="match status" value="1"/>
</dbReference>
<evidence type="ECO:0000313" key="5">
    <source>
        <dbReference type="EMBL" id="KAB1867301.1"/>
    </source>
</evidence>
<evidence type="ECO:0000256" key="1">
    <source>
        <dbReference type="ARBA" id="ARBA00008857"/>
    </source>
</evidence>
<keyword evidence="6" id="KW-1185">Reference proteome</keyword>
<dbReference type="InterPro" id="IPR010998">
    <property type="entry name" value="Integrase_recombinase_N"/>
</dbReference>
<dbReference type="Gene3D" id="1.10.443.10">
    <property type="entry name" value="Intergrase catalytic core"/>
    <property type="match status" value="1"/>
</dbReference>
<dbReference type="PANTHER" id="PTHR30349:SF64">
    <property type="entry name" value="PROPHAGE INTEGRASE INTD-RELATED"/>
    <property type="match status" value="1"/>
</dbReference>
<sequence>MSGTVSAYETAAGKRYRVRYRKPDKSQTDKRGFRTKKEAELFLASVTVSKARGEYLDPALSRVAVAQLYETWIIGKKSLKPSAFAQLPIAWRLHVEPKWGAREVGGILPSEVRTWVTELTQDKPDGTKGRSATVALRALGVLAGVLDVAVDDRRIARNPARGMKNLPRKPKRKAGRVYLTHDQVHTLAAESARPELVLTLAYTGLRWGEAAALRVRSVNLLRQRLHVEENAVQVDGVIHVGTPKTWQIRSVPFPKFLAPLLERAARGKGPDDLLFGDGTSHLRPPRYGTGWFEGAVARVQARDDQFPRITAHDLRHTAASLAIAAGANVKALQRMLGHESAAITLDVYADLFDDDLSAVSANLETAAREQSVGKSWAALLA</sequence>
<dbReference type="GeneID" id="77475955"/>
<keyword evidence="2" id="KW-0238">DNA-binding</keyword>
<organism evidence="5 6">
    <name type="scientific">Microbacterium algeriense</name>
    <dbReference type="NCBI Taxonomy" id="2615184"/>
    <lineage>
        <taxon>Bacteria</taxon>
        <taxon>Bacillati</taxon>
        <taxon>Actinomycetota</taxon>
        <taxon>Actinomycetes</taxon>
        <taxon>Micrococcales</taxon>
        <taxon>Microbacteriaceae</taxon>
        <taxon>Microbacterium</taxon>
    </lineage>
</organism>
<keyword evidence="3" id="KW-0233">DNA recombination</keyword>
<dbReference type="EMBL" id="WAAO01000001">
    <property type="protein sequence ID" value="KAB1867301.1"/>
    <property type="molecule type" value="Genomic_DNA"/>
</dbReference>
<protein>
    <submittedName>
        <fullName evidence="5">Tyrosine-type recombinase/integrase</fullName>
    </submittedName>
</protein>
<dbReference type="InterPro" id="IPR050090">
    <property type="entry name" value="Tyrosine_recombinase_XerCD"/>
</dbReference>
<dbReference type="Proteomes" id="UP000478836">
    <property type="component" value="Unassembled WGS sequence"/>
</dbReference>
<evidence type="ECO:0000256" key="3">
    <source>
        <dbReference type="ARBA" id="ARBA00023172"/>
    </source>
</evidence>
<accession>A0ABQ6VC53</accession>
<dbReference type="InterPro" id="IPR002104">
    <property type="entry name" value="Integrase_catalytic"/>
</dbReference>
<comment type="caution">
    <text evidence="5">The sequence shown here is derived from an EMBL/GenBank/DDBJ whole genome shotgun (WGS) entry which is preliminary data.</text>
</comment>
<dbReference type="SUPFAM" id="SSF56349">
    <property type="entry name" value="DNA breaking-rejoining enzymes"/>
    <property type="match status" value="1"/>
</dbReference>